<dbReference type="AlphaFoldDB" id="A0A5B9W0S3"/>
<keyword evidence="1 4" id="KW-0489">Methyltransferase</keyword>
<dbReference type="EC" id="2.1.1.-" evidence="4"/>
<evidence type="ECO:0000313" key="5">
    <source>
        <dbReference type="Proteomes" id="UP000324233"/>
    </source>
</evidence>
<accession>A0A5B9W0S3</accession>
<dbReference type="Gene3D" id="3.30.1330.30">
    <property type="match status" value="1"/>
</dbReference>
<sequence>MPTIAIDDLEDPRIAAYRSLKATNATRGLDHFVVEGDKLVDRLLRSRFPVESILATDRFAAKHGGQLPDGLPLYVVPFGLVHELVGFPFHRGVLACGRRLPWPPAGEIVGRGGRSMTLAICPKISNPENLGAIARIGDVLGIDGILTGPSCPDPLSRRVLRVSMGSALSLPILVEEHLGQAVDRLVDESGLALWAAVADGSADPFDRHRRPARLGLVLGDEDEGVEAAWLARCERSITIPMRPGAGSLNVAVAAGILLYHLAGDRRGTRDGSAPPA</sequence>
<dbReference type="Proteomes" id="UP000324233">
    <property type="component" value="Chromosome"/>
</dbReference>
<organism evidence="4 5">
    <name type="scientific">Aquisphaera giovannonii</name>
    <dbReference type="NCBI Taxonomy" id="406548"/>
    <lineage>
        <taxon>Bacteria</taxon>
        <taxon>Pseudomonadati</taxon>
        <taxon>Planctomycetota</taxon>
        <taxon>Planctomycetia</taxon>
        <taxon>Isosphaerales</taxon>
        <taxon>Isosphaeraceae</taxon>
        <taxon>Aquisphaera</taxon>
    </lineage>
</organism>
<keyword evidence="2 4" id="KW-0808">Transferase</keyword>
<dbReference type="EMBL" id="CP042997">
    <property type="protein sequence ID" value="QEH33897.1"/>
    <property type="molecule type" value="Genomic_DNA"/>
</dbReference>
<dbReference type="InterPro" id="IPR029028">
    <property type="entry name" value="Alpha/beta_knot_MTases"/>
</dbReference>
<evidence type="ECO:0000259" key="3">
    <source>
        <dbReference type="Pfam" id="PF00588"/>
    </source>
</evidence>
<gene>
    <name evidence="4" type="ORF">OJF2_24290</name>
</gene>
<evidence type="ECO:0000313" key="4">
    <source>
        <dbReference type="EMBL" id="QEH33897.1"/>
    </source>
</evidence>
<dbReference type="OrthoDB" id="9794400at2"/>
<reference evidence="4 5" key="1">
    <citation type="submission" date="2019-08" db="EMBL/GenBank/DDBJ databases">
        <title>Deep-cultivation of Planctomycetes and their phenomic and genomic characterization uncovers novel biology.</title>
        <authorList>
            <person name="Wiegand S."/>
            <person name="Jogler M."/>
            <person name="Boedeker C."/>
            <person name="Pinto D."/>
            <person name="Vollmers J."/>
            <person name="Rivas-Marin E."/>
            <person name="Kohn T."/>
            <person name="Peeters S.H."/>
            <person name="Heuer A."/>
            <person name="Rast P."/>
            <person name="Oberbeckmann S."/>
            <person name="Bunk B."/>
            <person name="Jeske O."/>
            <person name="Meyerdierks A."/>
            <person name="Storesund J.E."/>
            <person name="Kallscheuer N."/>
            <person name="Luecker S."/>
            <person name="Lage O.M."/>
            <person name="Pohl T."/>
            <person name="Merkel B.J."/>
            <person name="Hornburger P."/>
            <person name="Mueller R.-W."/>
            <person name="Bruemmer F."/>
            <person name="Labrenz M."/>
            <person name="Spormann A.M."/>
            <person name="Op den Camp H."/>
            <person name="Overmann J."/>
            <person name="Amann R."/>
            <person name="Jetten M.S.M."/>
            <person name="Mascher T."/>
            <person name="Medema M.H."/>
            <person name="Devos D.P."/>
            <person name="Kaster A.-K."/>
            <person name="Ovreas L."/>
            <person name="Rohde M."/>
            <person name="Galperin M.Y."/>
            <person name="Jogler C."/>
        </authorList>
    </citation>
    <scope>NUCLEOTIDE SEQUENCE [LARGE SCALE GENOMIC DNA]</scope>
    <source>
        <strain evidence="4 5">OJF2</strain>
    </source>
</reference>
<dbReference type="InterPro" id="IPR051259">
    <property type="entry name" value="rRNA_Methyltransferase"/>
</dbReference>
<protein>
    <submittedName>
        <fullName evidence="4">TrmH family tRNA/rRNA methyltransferase</fullName>
        <ecNumber evidence="4">2.1.1.-</ecNumber>
    </submittedName>
</protein>
<dbReference type="Gene3D" id="3.40.1280.10">
    <property type="match status" value="1"/>
</dbReference>
<dbReference type="RefSeq" id="WP_148593893.1">
    <property type="nucleotide sequence ID" value="NZ_CP042997.1"/>
</dbReference>
<dbReference type="KEGG" id="agv:OJF2_24290"/>
<dbReference type="GO" id="GO:0006396">
    <property type="term" value="P:RNA processing"/>
    <property type="evidence" value="ECO:0007669"/>
    <property type="project" value="InterPro"/>
</dbReference>
<dbReference type="GO" id="GO:0003723">
    <property type="term" value="F:RNA binding"/>
    <property type="evidence" value="ECO:0007669"/>
    <property type="project" value="InterPro"/>
</dbReference>
<dbReference type="GO" id="GO:0008173">
    <property type="term" value="F:RNA methyltransferase activity"/>
    <property type="evidence" value="ECO:0007669"/>
    <property type="project" value="InterPro"/>
</dbReference>
<dbReference type="GO" id="GO:0032259">
    <property type="term" value="P:methylation"/>
    <property type="evidence" value="ECO:0007669"/>
    <property type="project" value="UniProtKB-KW"/>
</dbReference>
<dbReference type="Pfam" id="PF00588">
    <property type="entry name" value="SpoU_methylase"/>
    <property type="match status" value="1"/>
</dbReference>
<feature type="domain" description="tRNA/rRNA methyltransferase SpoU type" evidence="3">
    <location>
        <begin position="121"/>
        <end position="259"/>
    </location>
</feature>
<dbReference type="CDD" id="cd18095">
    <property type="entry name" value="SpoU-like_rRNA-MTase"/>
    <property type="match status" value="1"/>
</dbReference>
<dbReference type="PANTHER" id="PTHR43191">
    <property type="entry name" value="RRNA METHYLTRANSFERASE 3"/>
    <property type="match status" value="1"/>
</dbReference>
<evidence type="ECO:0000256" key="2">
    <source>
        <dbReference type="ARBA" id="ARBA00022679"/>
    </source>
</evidence>
<proteinExistence type="predicted"/>
<dbReference type="InterPro" id="IPR001537">
    <property type="entry name" value="SpoU_MeTrfase"/>
</dbReference>
<evidence type="ECO:0000256" key="1">
    <source>
        <dbReference type="ARBA" id="ARBA00022603"/>
    </source>
</evidence>
<keyword evidence="5" id="KW-1185">Reference proteome</keyword>
<dbReference type="SUPFAM" id="SSF55315">
    <property type="entry name" value="L30e-like"/>
    <property type="match status" value="1"/>
</dbReference>
<dbReference type="PANTHER" id="PTHR43191:SF12">
    <property type="entry name" value="RRNA METHYLASE"/>
    <property type="match status" value="1"/>
</dbReference>
<dbReference type="InterPro" id="IPR029026">
    <property type="entry name" value="tRNA_m1G_MTases_N"/>
</dbReference>
<dbReference type="InterPro" id="IPR029064">
    <property type="entry name" value="Ribosomal_eL30-like_sf"/>
</dbReference>
<dbReference type="SUPFAM" id="SSF75217">
    <property type="entry name" value="alpha/beta knot"/>
    <property type="match status" value="1"/>
</dbReference>
<name>A0A5B9W0S3_9BACT</name>